<proteinExistence type="inferred from homology"/>
<evidence type="ECO:0000256" key="6">
    <source>
        <dbReference type="ARBA" id="ARBA00012161"/>
    </source>
</evidence>
<evidence type="ECO:0000256" key="15">
    <source>
        <dbReference type="ARBA" id="ARBA00022884"/>
    </source>
</evidence>
<reference evidence="24" key="1">
    <citation type="journal article" date="2010" name="Nature">
        <title>The Amphimedon queenslandica genome and the evolution of animal complexity.</title>
        <authorList>
            <person name="Srivastava M."/>
            <person name="Simakov O."/>
            <person name="Chapman J."/>
            <person name="Fahey B."/>
            <person name="Gauthier M.E."/>
            <person name="Mitros T."/>
            <person name="Richards G.S."/>
            <person name="Conaco C."/>
            <person name="Dacre M."/>
            <person name="Hellsten U."/>
            <person name="Larroux C."/>
            <person name="Putnam N.H."/>
            <person name="Stanke M."/>
            <person name="Adamska M."/>
            <person name="Darling A."/>
            <person name="Degnan S.M."/>
            <person name="Oakley T.H."/>
            <person name="Plachetzki D.C."/>
            <person name="Zhai Y."/>
            <person name="Adamski M."/>
            <person name="Calcino A."/>
            <person name="Cummins S.F."/>
            <person name="Goodstein D.M."/>
            <person name="Harris C."/>
            <person name="Jackson D.J."/>
            <person name="Leys S.P."/>
            <person name="Shu S."/>
            <person name="Woodcroft B.J."/>
            <person name="Vervoort M."/>
            <person name="Kosik K.S."/>
            <person name="Manning G."/>
            <person name="Degnan B.M."/>
            <person name="Rokhsar D.S."/>
        </authorList>
    </citation>
    <scope>NUCLEOTIDE SEQUENCE [LARGE SCALE GENOMIC DNA]</scope>
</reference>
<dbReference type="InterPro" id="IPR050410">
    <property type="entry name" value="CCR4/nocturin_mRNA_transcr"/>
</dbReference>
<dbReference type="Pfam" id="PF03372">
    <property type="entry name" value="Exo_endo_phos"/>
    <property type="match status" value="1"/>
</dbReference>
<dbReference type="SUPFAM" id="SSF52058">
    <property type="entry name" value="L domain-like"/>
    <property type="match status" value="1"/>
</dbReference>
<keyword evidence="8" id="KW-0433">Leucine-rich repeat</keyword>
<dbReference type="Pfam" id="PF13855">
    <property type="entry name" value="LRR_8"/>
    <property type="match status" value="1"/>
</dbReference>
<keyword evidence="18" id="KW-0539">Nucleus</keyword>
<evidence type="ECO:0000256" key="14">
    <source>
        <dbReference type="ARBA" id="ARBA00022842"/>
    </source>
</evidence>
<sequence>MISNRQGTETTKKKYSWTGLELRGPIKNLSPVLWSFTHLTSLYLNDNNLQRLPPDIVNLSNLSLLDLSGNKLRSLPSELGDMIQLRELLLNNNSLRILPCELGRLFLLQVLDVAGNPLTVDILNMAAEPQGTSKLLAFLIDNLTVSPRPPDREWIQIISPKQRQSSDQAGADIVALQEVETDQFYAFFLPELRRLGYDGIFSPKSRAKTMGEIERKCVDGCAIFFKKLKFGLVDQYLIEFNQLAMSHADHGSGSEAMLNRVMIRDNIGLAVLLEVKDPAISGNPLYPQHIVVTNTHIHWDPEYCDVKLIQTIMFLSELETILLQAQSERGIGVKTHSPGVPGIPLILCGDFNSLPDSGVLEYFTKGRVPTDHPDFLEYNYDRFFESTIRSTSTVRSPTGKPELRHPFNIKRCYSNEHMTYSNYTYHFKGTIDYIFYGVDFFQLLGVLGGVSNEWLKSYKVIGCPHPHFPSDHFPLFCELELLPQQF</sequence>
<keyword evidence="11" id="KW-0677">Repeat</keyword>
<dbReference type="PROSITE" id="PS51450">
    <property type="entry name" value="LRR"/>
    <property type="match status" value="2"/>
</dbReference>
<keyword evidence="10" id="KW-0479">Metal-binding</keyword>
<evidence type="ECO:0000256" key="11">
    <source>
        <dbReference type="ARBA" id="ARBA00022737"/>
    </source>
</evidence>
<evidence type="ECO:0000256" key="10">
    <source>
        <dbReference type="ARBA" id="ARBA00022723"/>
    </source>
</evidence>
<keyword evidence="9" id="KW-0540">Nuclease</keyword>
<dbReference type="KEGG" id="aqu:100631616"/>
<evidence type="ECO:0000256" key="3">
    <source>
        <dbReference type="ARBA" id="ARBA00004123"/>
    </source>
</evidence>
<dbReference type="Proteomes" id="UP000007879">
    <property type="component" value="Unassembled WGS sequence"/>
</dbReference>
<evidence type="ECO:0000256" key="19">
    <source>
        <dbReference type="ARBA" id="ARBA00030493"/>
    </source>
</evidence>
<evidence type="ECO:0000256" key="5">
    <source>
        <dbReference type="ARBA" id="ARBA00010774"/>
    </source>
</evidence>
<evidence type="ECO:0000256" key="12">
    <source>
        <dbReference type="ARBA" id="ARBA00022801"/>
    </source>
</evidence>
<keyword evidence="13" id="KW-0269">Exonuclease</keyword>
<evidence type="ECO:0000256" key="1">
    <source>
        <dbReference type="ARBA" id="ARBA00001663"/>
    </source>
</evidence>
<evidence type="ECO:0000256" key="8">
    <source>
        <dbReference type="ARBA" id="ARBA00022614"/>
    </source>
</evidence>
<evidence type="ECO:0000256" key="4">
    <source>
        <dbReference type="ARBA" id="ARBA00004496"/>
    </source>
</evidence>
<comment type="subcellular location">
    <subcellularLocation>
        <location evidence="4">Cytoplasm</location>
    </subcellularLocation>
    <subcellularLocation>
        <location evidence="3">Nucleus</location>
    </subcellularLocation>
</comment>
<evidence type="ECO:0000259" key="22">
    <source>
        <dbReference type="Pfam" id="PF03372"/>
    </source>
</evidence>
<dbReference type="GO" id="GO:0003723">
    <property type="term" value="F:RNA binding"/>
    <property type="evidence" value="ECO:0007669"/>
    <property type="project" value="UniProtKB-KW"/>
</dbReference>
<dbReference type="InterPro" id="IPR032675">
    <property type="entry name" value="LRR_dom_sf"/>
</dbReference>
<dbReference type="PANTHER" id="PTHR12121">
    <property type="entry name" value="CARBON CATABOLITE REPRESSOR PROTEIN 4"/>
    <property type="match status" value="1"/>
</dbReference>
<dbReference type="SUPFAM" id="SSF56219">
    <property type="entry name" value="DNase I-like"/>
    <property type="match status" value="1"/>
</dbReference>
<dbReference type="GO" id="GO:0005634">
    <property type="term" value="C:nucleus"/>
    <property type="evidence" value="ECO:0007669"/>
    <property type="project" value="UniProtKB-SubCell"/>
</dbReference>
<dbReference type="Gene3D" id="3.60.10.10">
    <property type="entry name" value="Endonuclease/exonuclease/phosphatase"/>
    <property type="match status" value="1"/>
</dbReference>
<dbReference type="InterPro" id="IPR003591">
    <property type="entry name" value="Leu-rich_rpt_typical-subtyp"/>
</dbReference>
<comment type="similarity">
    <text evidence="5">Belongs to the CCR4/nocturin family.</text>
</comment>
<dbReference type="GeneID" id="100631616"/>
<evidence type="ECO:0000256" key="7">
    <source>
        <dbReference type="ARBA" id="ARBA00022490"/>
    </source>
</evidence>
<evidence type="ECO:0000256" key="21">
    <source>
        <dbReference type="ARBA" id="ARBA00033317"/>
    </source>
</evidence>
<evidence type="ECO:0000256" key="13">
    <source>
        <dbReference type="ARBA" id="ARBA00022839"/>
    </source>
</evidence>
<evidence type="ECO:0000313" key="23">
    <source>
        <dbReference type="EnsemblMetazoa" id="XP_019852451.1"/>
    </source>
</evidence>
<reference evidence="23" key="2">
    <citation type="submission" date="2024-06" db="UniProtKB">
        <authorList>
            <consortium name="EnsemblMetazoa"/>
        </authorList>
    </citation>
    <scope>IDENTIFICATION</scope>
</reference>
<dbReference type="InterPro" id="IPR001611">
    <property type="entry name" value="Leu-rich_rpt"/>
</dbReference>
<evidence type="ECO:0000256" key="16">
    <source>
        <dbReference type="ARBA" id="ARBA00023015"/>
    </source>
</evidence>
<dbReference type="CDD" id="cd09097">
    <property type="entry name" value="Deadenylase_CCR4"/>
    <property type="match status" value="1"/>
</dbReference>
<feature type="domain" description="Endonuclease/exonuclease/phosphatase" evidence="22">
    <location>
        <begin position="169"/>
        <end position="472"/>
    </location>
</feature>
<dbReference type="AlphaFoldDB" id="A0AAN0J6U6"/>
<evidence type="ECO:0000256" key="20">
    <source>
        <dbReference type="ARBA" id="ARBA00031469"/>
    </source>
</evidence>
<keyword evidence="15" id="KW-0694">RNA-binding</keyword>
<dbReference type="GO" id="GO:0046872">
    <property type="term" value="F:metal ion binding"/>
    <property type="evidence" value="ECO:0007669"/>
    <property type="project" value="UniProtKB-KW"/>
</dbReference>
<protein>
    <recommendedName>
        <fullName evidence="6">poly(A)-specific ribonuclease</fullName>
        <ecNumber evidence="6">3.1.13.4</ecNumber>
    </recommendedName>
    <alternativeName>
        <fullName evidence="19">Carbon catabolite repressor protein 4</fullName>
    </alternativeName>
    <alternativeName>
        <fullName evidence="20">Cytoplasmic deadenylase</fullName>
    </alternativeName>
    <alternativeName>
        <fullName evidence="21">Glucose-repressible alcohol dehydrogenase transcriptional effector</fullName>
    </alternativeName>
</protein>
<dbReference type="EnsemblMetazoa" id="XM_019996892.1">
    <property type="protein sequence ID" value="XP_019852451.1"/>
    <property type="gene ID" value="LOC100631616"/>
</dbReference>
<dbReference type="GO" id="GO:0004535">
    <property type="term" value="F:poly(A)-specific ribonuclease activity"/>
    <property type="evidence" value="ECO:0007669"/>
    <property type="project" value="UniProtKB-EC"/>
</dbReference>
<dbReference type="GO" id="GO:0005737">
    <property type="term" value="C:cytoplasm"/>
    <property type="evidence" value="ECO:0007669"/>
    <property type="project" value="UniProtKB-SubCell"/>
</dbReference>
<comment type="cofactor">
    <cofactor evidence="2">
        <name>Mg(2+)</name>
        <dbReference type="ChEBI" id="CHEBI:18420"/>
    </cofactor>
</comment>
<name>A0AAN0J6U6_AMPQE</name>
<keyword evidence="7" id="KW-0963">Cytoplasm</keyword>
<dbReference type="Gene3D" id="3.80.10.10">
    <property type="entry name" value="Ribonuclease Inhibitor"/>
    <property type="match status" value="1"/>
</dbReference>
<dbReference type="SMART" id="SM00369">
    <property type="entry name" value="LRR_TYP"/>
    <property type="match status" value="3"/>
</dbReference>
<evidence type="ECO:0000256" key="9">
    <source>
        <dbReference type="ARBA" id="ARBA00022722"/>
    </source>
</evidence>
<dbReference type="InterPro" id="IPR036691">
    <property type="entry name" value="Endo/exonu/phosph_ase_sf"/>
</dbReference>
<organism evidence="23 24">
    <name type="scientific">Amphimedon queenslandica</name>
    <name type="common">Sponge</name>
    <dbReference type="NCBI Taxonomy" id="400682"/>
    <lineage>
        <taxon>Eukaryota</taxon>
        <taxon>Metazoa</taxon>
        <taxon>Porifera</taxon>
        <taxon>Demospongiae</taxon>
        <taxon>Heteroscleromorpha</taxon>
        <taxon>Haplosclerida</taxon>
        <taxon>Niphatidae</taxon>
        <taxon>Amphimedon</taxon>
    </lineage>
</organism>
<dbReference type="InterPro" id="IPR005135">
    <property type="entry name" value="Endo/exonuclease/phosphatase"/>
</dbReference>
<evidence type="ECO:0000313" key="24">
    <source>
        <dbReference type="Proteomes" id="UP000007879"/>
    </source>
</evidence>
<dbReference type="PANTHER" id="PTHR12121:SF100">
    <property type="entry name" value="POLY(A)-SPECIFIC RIBONUCLEASE"/>
    <property type="match status" value="1"/>
</dbReference>
<keyword evidence="24" id="KW-1185">Reference proteome</keyword>
<evidence type="ECO:0000256" key="18">
    <source>
        <dbReference type="ARBA" id="ARBA00023242"/>
    </source>
</evidence>
<keyword evidence="12" id="KW-0378">Hydrolase</keyword>
<keyword evidence="16" id="KW-0805">Transcription regulation</keyword>
<evidence type="ECO:0000256" key="17">
    <source>
        <dbReference type="ARBA" id="ARBA00023163"/>
    </source>
</evidence>
<keyword evidence="14" id="KW-0460">Magnesium</keyword>
<evidence type="ECO:0000256" key="2">
    <source>
        <dbReference type="ARBA" id="ARBA00001946"/>
    </source>
</evidence>
<dbReference type="EC" id="3.1.13.4" evidence="6"/>
<dbReference type="RefSeq" id="XP_019852451.1">
    <property type="nucleotide sequence ID" value="XM_019996892.1"/>
</dbReference>
<accession>A0AAN0J6U6</accession>
<keyword evidence="17" id="KW-0804">Transcription</keyword>
<comment type="catalytic activity">
    <reaction evidence="1">
        <text>Exonucleolytic cleavage of poly(A) to 5'-AMP.</text>
        <dbReference type="EC" id="3.1.13.4"/>
    </reaction>
</comment>